<comment type="caution">
    <text evidence="1">The sequence shown here is derived from an EMBL/GenBank/DDBJ whole genome shotgun (WGS) entry which is preliminary data.</text>
</comment>
<proteinExistence type="predicted"/>
<dbReference type="Proteomes" id="UP001227831">
    <property type="component" value="Unassembled WGS sequence"/>
</dbReference>
<keyword evidence="2" id="KW-1185">Reference proteome</keyword>
<organism evidence="1 2">
    <name type="scientific">Lactiplantibacillus brownii</name>
    <dbReference type="NCBI Taxonomy" id="3069269"/>
    <lineage>
        <taxon>Bacteria</taxon>
        <taxon>Bacillati</taxon>
        <taxon>Bacillota</taxon>
        <taxon>Bacilli</taxon>
        <taxon>Lactobacillales</taxon>
        <taxon>Lactobacillaceae</taxon>
        <taxon>Lactiplantibacillus</taxon>
    </lineage>
</organism>
<reference evidence="1 2" key="1">
    <citation type="journal article" date="2023" name="Int. J. Syst. Evol. Microbiol.">
        <title>Lactiplantibacillus brownii sp. nov., a novel psychrotolerant species isolated from sauerkraut.</title>
        <authorList>
            <person name="Heng Y.C."/>
            <person name="Silvaraju S."/>
            <person name="Lee J.K.Y."/>
            <person name="Kittelmann S."/>
        </authorList>
    </citation>
    <scope>NUCLEOTIDE SEQUENCE [LARGE SCALE GENOMIC DNA]</scope>
    <source>
        <strain evidence="1 2">WILCCON 0030</strain>
    </source>
</reference>
<dbReference type="EMBL" id="JAVCWF010000001">
    <property type="protein sequence ID" value="MDQ7936743.1"/>
    <property type="molecule type" value="Genomic_DNA"/>
</dbReference>
<accession>A0ABU1A738</accession>
<evidence type="ECO:0000313" key="1">
    <source>
        <dbReference type="EMBL" id="MDQ7936743.1"/>
    </source>
</evidence>
<sequence>MSKLATPAEINTILEQIKGMTSQWRLSPRPKNIELLQELGLSKEDVFAEITKMITWQDYLTGPERDNHRVAIPGEIWVFGTVLYQLPCYLKFQNRPTGVIVWISIHRAK</sequence>
<evidence type="ECO:0000313" key="2">
    <source>
        <dbReference type="Proteomes" id="UP001227831"/>
    </source>
</evidence>
<protein>
    <submittedName>
        <fullName evidence="1">Uncharacterized protein</fullName>
    </submittedName>
</protein>
<dbReference type="RefSeq" id="WP_308702555.1">
    <property type="nucleotide sequence ID" value="NZ_AP027463.1"/>
</dbReference>
<gene>
    <name evidence="1" type="ORF">RA086_03660</name>
</gene>
<name>A0ABU1A738_9LACO</name>